<dbReference type="EMBL" id="MU273470">
    <property type="protein sequence ID" value="KAI0036588.1"/>
    <property type="molecule type" value="Genomic_DNA"/>
</dbReference>
<sequence length="528" mass="59053">MALHQPPVYRMPAELLMETFEWLGASYYEDALSDDFLKFSIRIAVSQVCRFWRTIALACPALWTDIPTHHAELADISLQRSRTWPIALYAHFDAPPAGRTRSRMDVVLACLQRVGSVSVLRVESENMQDMLRIIDPALLSSAPRLEELALDGVNIPSNIFSGETPPQLKILDLFNCTLSSSSCLLGPSLTELKLHLASSPWRSVDEILTLLRRMPSLEEVCFEGNALDFSFTFESPPEYRVLLTELFYLCLEGEFQILEALVLCIAGPIHSKLGLKITSTEPDFAWDDEGPGLVKGRFQSEHKEFLSFRHVSLTDSAEFGQRTVQLHCSGARPLRRGIDVPGYISLPDVFELELCVPTGDWPEPPYLGTIANICSALPLGNVENITLKGRSAVTETEHYLDILYSIGTRAKALHVNSDVKLFSLLSCQTLSTCPLPASSRYHLPPCLPQLRHLTLTGGEYLTSPRDDDWQRTTFGSLVRAYAGTQAPANRDKRHLTLAKCKISLEAWEMLQEKLGEDFVAEEDCEIRA</sequence>
<accession>A0ACB8QXZ1</accession>
<keyword evidence="2" id="KW-1185">Reference proteome</keyword>
<proteinExistence type="predicted"/>
<gene>
    <name evidence="1" type="ORF">K488DRAFT_82026</name>
</gene>
<evidence type="ECO:0000313" key="1">
    <source>
        <dbReference type="EMBL" id="KAI0036588.1"/>
    </source>
</evidence>
<organism evidence="1 2">
    <name type="scientific">Vararia minispora EC-137</name>
    <dbReference type="NCBI Taxonomy" id="1314806"/>
    <lineage>
        <taxon>Eukaryota</taxon>
        <taxon>Fungi</taxon>
        <taxon>Dikarya</taxon>
        <taxon>Basidiomycota</taxon>
        <taxon>Agaricomycotina</taxon>
        <taxon>Agaricomycetes</taxon>
        <taxon>Russulales</taxon>
        <taxon>Lachnocladiaceae</taxon>
        <taxon>Vararia</taxon>
    </lineage>
</organism>
<name>A0ACB8QXZ1_9AGAM</name>
<reference evidence="1" key="1">
    <citation type="submission" date="2021-02" db="EMBL/GenBank/DDBJ databases">
        <authorList>
            <consortium name="DOE Joint Genome Institute"/>
            <person name="Ahrendt S."/>
            <person name="Looney B.P."/>
            <person name="Miyauchi S."/>
            <person name="Morin E."/>
            <person name="Drula E."/>
            <person name="Courty P.E."/>
            <person name="Chicoki N."/>
            <person name="Fauchery L."/>
            <person name="Kohler A."/>
            <person name="Kuo A."/>
            <person name="Labutti K."/>
            <person name="Pangilinan J."/>
            <person name="Lipzen A."/>
            <person name="Riley R."/>
            <person name="Andreopoulos W."/>
            <person name="He G."/>
            <person name="Johnson J."/>
            <person name="Barry K.W."/>
            <person name="Grigoriev I.V."/>
            <person name="Nagy L."/>
            <person name="Hibbett D."/>
            <person name="Henrissat B."/>
            <person name="Matheny P.B."/>
            <person name="Labbe J."/>
            <person name="Martin F."/>
        </authorList>
    </citation>
    <scope>NUCLEOTIDE SEQUENCE</scope>
    <source>
        <strain evidence="1">EC-137</strain>
    </source>
</reference>
<comment type="caution">
    <text evidence="1">The sequence shown here is derived from an EMBL/GenBank/DDBJ whole genome shotgun (WGS) entry which is preliminary data.</text>
</comment>
<protein>
    <submittedName>
        <fullName evidence="1">Uncharacterized protein</fullName>
    </submittedName>
</protein>
<evidence type="ECO:0000313" key="2">
    <source>
        <dbReference type="Proteomes" id="UP000814128"/>
    </source>
</evidence>
<reference evidence="1" key="2">
    <citation type="journal article" date="2022" name="New Phytol.">
        <title>Evolutionary transition to the ectomycorrhizal habit in the genomes of a hyperdiverse lineage of mushroom-forming fungi.</title>
        <authorList>
            <person name="Looney B."/>
            <person name="Miyauchi S."/>
            <person name="Morin E."/>
            <person name="Drula E."/>
            <person name="Courty P.E."/>
            <person name="Kohler A."/>
            <person name="Kuo A."/>
            <person name="LaButti K."/>
            <person name="Pangilinan J."/>
            <person name="Lipzen A."/>
            <person name="Riley R."/>
            <person name="Andreopoulos W."/>
            <person name="He G."/>
            <person name="Johnson J."/>
            <person name="Nolan M."/>
            <person name="Tritt A."/>
            <person name="Barry K.W."/>
            <person name="Grigoriev I.V."/>
            <person name="Nagy L.G."/>
            <person name="Hibbett D."/>
            <person name="Henrissat B."/>
            <person name="Matheny P.B."/>
            <person name="Labbe J."/>
            <person name="Martin F.M."/>
        </authorList>
    </citation>
    <scope>NUCLEOTIDE SEQUENCE</scope>
    <source>
        <strain evidence="1">EC-137</strain>
    </source>
</reference>
<dbReference type="Proteomes" id="UP000814128">
    <property type="component" value="Unassembled WGS sequence"/>
</dbReference>